<keyword evidence="3" id="KW-0496">Mitochondrion</keyword>
<dbReference type="SUPFAM" id="SSF81648">
    <property type="entry name" value="a domain/subunit of cytochrome bc1 complex (Ubiquinol-cytochrome c reductase)"/>
    <property type="match status" value="1"/>
</dbReference>
<name>A0A0H5B155_9CNID</name>
<feature type="transmembrane region" description="Helical" evidence="1">
    <location>
        <begin position="12"/>
        <end position="36"/>
    </location>
</feature>
<dbReference type="GO" id="GO:0016020">
    <property type="term" value="C:membrane"/>
    <property type="evidence" value="ECO:0007669"/>
    <property type="project" value="InterPro"/>
</dbReference>
<feature type="domain" description="Cytochrome b/b6 N-terminal region profile" evidence="2">
    <location>
        <begin position="1"/>
        <end position="185"/>
    </location>
</feature>
<keyword evidence="1" id="KW-1133">Transmembrane helix</keyword>
<protein>
    <submittedName>
        <fullName evidence="3">Cytochrome b</fullName>
    </submittedName>
</protein>
<dbReference type="InterPro" id="IPR016174">
    <property type="entry name" value="Di-haem_cyt_TM"/>
</dbReference>
<dbReference type="AlphaFoldDB" id="A0A0H5B155"/>
<dbReference type="GO" id="GO:0005739">
    <property type="term" value="C:mitochondrion"/>
    <property type="evidence" value="ECO:0007669"/>
    <property type="project" value="GOC"/>
</dbReference>
<feature type="transmembrane region" description="Helical" evidence="1">
    <location>
        <begin position="154"/>
        <end position="174"/>
    </location>
</feature>
<reference evidence="3" key="1">
    <citation type="journal article" date="2015" name="PLoS ONE">
        <title>The Mitochondrial Genomes of a Myxozoan Genus Kudoa Are Extremely Divergent in Metazoa.</title>
        <authorList>
            <person name="Takeuchi F."/>
            <person name="Sekizuka T."/>
            <person name="Ogasawara Y."/>
            <person name="Yokoyama H."/>
            <person name="Kamikawa R."/>
            <person name="Inagaki Y."/>
            <person name="Nozaki T."/>
            <person name="Sugita-Konishi Y."/>
            <person name="Ohnishi T."/>
            <person name="Kuroda M."/>
        </authorList>
    </citation>
    <scope>NUCLEOTIDE SEQUENCE</scope>
    <source>
        <strain evidence="3">0904</strain>
    </source>
</reference>
<feature type="transmembrane region" description="Helical" evidence="1">
    <location>
        <begin position="251"/>
        <end position="279"/>
    </location>
</feature>
<evidence type="ECO:0000259" key="2">
    <source>
        <dbReference type="PROSITE" id="PS51002"/>
    </source>
</evidence>
<feature type="transmembrane region" description="Helical" evidence="1">
    <location>
        <begin position="316"/>
        <end position="334"/>
    </location>
</feature>
<dbReference type="EMBL" id="AB731753">
    <property type="protein sequence ID" value="BAR94675.1"/>
    <property type="molecule type" value="Genomic_DNA"/>
</dbReference>
<dbReference type="GO" id="GO:0008121">
    <property type="term" value="F:quinol-cytochrome-c reductase activity"/>
    <property type="evidence" value="ECO:0007669"/>
    <property type="project" value="TreeGrafter"/>
</dbReference>
<sequence length="337" mass="36966">MFSCGSSSWWTWNLGFMSGLALSIQVVSGVGLALGYEDVSANVRIEYAERHGDYWSWRRAHSIGATIYFIAMYSHMARSILSSSLASSSSWSGCVLYFLSLTVALLGYSLTEGNMARWALTVVSSVVLSLPAGESVYPVLVGNYGISSAILPRIYAVHFLLGLLSPVVVVWHALEVHHNESSTDLSTRCGPSGKDFISGGGVKDSLVTVFTAFLMLEGFDETSWIWSIIEDMNANDWPQENKTPEPIGPEWYVLTLFAGLKLASVASILATVAITTWAYIRPREGSPWRMLALWITISCFLLGKIALKAHESLEEASLIAFMLILASWSILAELRES</sequence>
<dbReference type="InterPro" id="IPR027387">
    <property type="entry name" value="Cytb/b6-like_sf"/>
</dbReference>
<dbReference type="PROSITE" id="PS51002">
    <property type="entry name" value="CYTB_NTER"/>
    <property type="match status" value="1"/>
</dbReference>
<dbReference type="GO" id="GO:0016491">
    <property type="term" value="F:oxidoreductase activity"/>
    <property type="evidence" value="ECO:0007669"/>
    <property type="project" value="InterPro"/>
</dbReference>
<dbReference type="RefSeq" id="YP_009158800.1">
    <property type="nucleotide sequence ID" value="NC_027523.1"/>
</dbReference>
<accession>A0A0H5B155</accession>
<dbReference type="Gene3D" id="1.20.810.10">
    <property type="entry name" value="Cytochrome Bc1 Complex, Chain C"/>
    <property type="match status" value="1"/>
</dbReference>
<dbReference type="PANTHER" id="PTHR19271">
    <property type="entry name" value="CYTOCHROME B"/>
    <property type="match status" value="1"/>
</dbReference>
<organism evidence="3">
    <name type="scientific">Kudoa septempunctata</name>
    <dbReference type="NCBI Taxonomy" id="751907"/>
    <lineage>
        <taxon>Eukaryota</taxon>
        <taxon>Metazoa</taxon>
        <taxon>Cnidaria</taxon>
        <taxon>Myxozoa</taxon>
        <taxon>Myxosporea</taxon>
        <taxon>Multivalvulida</taxon>
        <taxon>Kudoidae</taxon>
        <taxon>Kudoa</taxon>
    </lineage>
</organism>
<dbReference type="PANTHER" id="PTHR19271:SF41">
    <property type="entry name" value="CYTOCHROME B_B6 C-TERMINAL REGION PROFILE DOMAIN-CONTAINING PROTEIN"/>
    <property type="match status" value="1"/>
</dbReference>
<dbReference type="InterPro" id="IPR005797">
    <property type="entry name" value="Cyt_b/b6_N"/>
</dbReference>
<geneLocation type="mitochondrion" evidence="3"/>
<feature type="transmembrane region" description="Helical" evidence="1">
    <location>
        <begin position="56"/>
        <end position="73"/>
    </location>
</feature>
<dbReference type="Pfam" id="PF00033">
    <property type="entry name" value="Cytochrome_B"/>
    <property type="match status" value="1"/>
</dbReference>
<keyword evidence="1" id="KW-0812">Transmembrane</keyword>
<dbReference type="GO" id="GO:0006122">
    <property type="term" value="P:mitochondrial electron transport, ubiquinol to cytochrome c"/>
    <property type="evidence" value="ECO:0007669"/>
    <property type="project" value="TreeGrafter"/>
</dbReference>
<dbReference type="GeneID" id="25021197"/>
<evidence type="ECO:0000313" key="3">
    <source>
        <dbReference type="EMBL" id="BAR94675.1"/>
    </source>
</evidence>
<evidence type="ECO:0000256" key="1">
    <source>
        <dbReference type="SAM" id="Phobius"/>
    </source>
</evidence>
<proteinExistence type="predicted"/>
<keyword evidence="1" id="KW-0472">Membrane</keyword>
<dbReference type="SUPFAM" id="SSF81342">
    <property type="entry name" value="Transmembrane di-heme cytochromes"/>
    <property type="match status" value="1"/>
</dbReference>
<dbReference type="CTD" id="247517"/>
<feature type="transmembrane region" description="Helical" evidence="1">
    <location>
        <begin position="291"/>
        <end position="310"/>
    </location>
</feature>
<dbReference type="InterPro" id="IPR036150">
    <property type="entry name" value="Cyt_b/b6_C_sf"/>
</dbReference>
<feature type="transmembrane region" description="Helical" evidence="1">
    <location>
        <begin position="85"/>
        <end position="106"/>
    </location>
</feature>
<gene>
    <name evidence="3" type="primary">cob</name>
</gene>